<dbReference type="OrthoDB" id="5456285at2"/>
<evidence type="ECO:0000313" key="4">
    <source>
        <dbReference type="Proteomes" id="UP000223606"/>
    </source>
</evidence>
<dbReference type="Gene3D" id="3.30.565.10">
    <property type="entry name" value="Histidine kinase-like ATPase, C-terminal domain"/>
    <property type="match status" value="1"/>
</dbReference>
<dbReference type="Pfam" id="PF13581">
    <property type="entry name" value="HATPase_c_2"/>
    <property type="match status" value="1"/>
</dbReference>
<accession>A0A2C9DED3</accession>
<sequence>MTGQRNDKRADAEQSIRDYLASNKPATGRLVMGVFEIRTLAEAEHLSTLLAANCPDPDKVVSGVWELLSNAIEHGNLGIDFETKTKLLLENRFDEEIGKRLADPRFAHRVARVEFRHGRSRIRLTVEDEGEGFDYKSFLDAEFSLDRPNGRGIAIASRFCFDRMTYRGRGNRVDAFLDLPRRKRAPGLHTAGMPAPSESGGQKSLEESLPPVAGG</sequence>
<dbReference type="SUPFAM" id="SSF55874">
    <property type="entry name" value="ATPase domain of HSP90 chaperone/DNA topoisomerase II/histidine kinase"/>
    <property type="match status" value="1"/>
</dbReference>
<keyword evidence="4" id="KW-1185">Reference proteome</keyword>
<dbReference type="EMBL" id="LT960614">
    <property type="protein sequence ID" value="SON58265.1"/>
    <property type="molecule type" value="Genomic_DNA"/>
</dbReference>
<organism evidence="3 4">
    <name type="scientific">Hartmannibacter diazotrophicus</name>
    <dbReference type="NCBI Taxonomy" id="1482074"/>
    <lineage>
        <taxon>Bacteria</taxon>
        <taxon>Pseudomonadati</taxon>
        <taxon>Pseudomonadota</taxon>
        <taxon>Alphaproteobacteria</taxon>
        <taxon>Hyphomicrobiales</taxon>
        <taxon>Pleomorphomonadaceae</taxon>
        <taxon>Hartmannibacter</taxon>
    </lineage>
</organism>
<dbReference type="AlphaFoldDB" id="A0A2C9DED3"/>
<evidence type="ECO:0000313" key="3">
    <source>
        <dbReference type="EMBL" id="SON58265.1"/>
    </source>
</evidence>
<feature type="domain" description="Histidine kinase/HSP90-like ATPase" evidence="2">
    <location>
        <begin position="56"/>
        <end position="174"/>
    </location>
</feature>
<dbReference type="InterPro" id="IPR036890">
    <property type="entry name" value="HATPase_C_sf"/>
</dbReference>
<dbReference type="KEGG" id="hdi:HDIA_4724"/>
<dbReference type="Proteomes" id="UP000223606">
    <property type="component" value="Chromosome 1"/>
</dbReference>
<evidence type="ECO:0000259" key="2">
    <source>
        <dbReference type="Pfam" id="PF13581"/>
    </source>
</evidence>
<dbReference type="InterPro" id="IPR003594">
    <property type="entry name" value="HATPase_dom"/>
</dbReference>
<dbReference type="CDD" id="cd16936">
    <property type="entry name" value="HATPase_RsbW-like"/>
    <property type="match status" value="1"/>
</dbReference>
<evidence type="ECO:0000256" key="1">
    <source>
        <dbReference type="SAM" id="MobiDB-lite"/>
    </source>
</evidence>
<feature type="region of interest" description="Disordered" evidence="1">
    <location>
        <begin position="185"/>
        <end position="215"/>
    </location>
</feature>
<gene>
    <name evidence="3" type="ORF">HDIA_4724</name>
</gene>
<name>A0A2C9DED3_9HYPH</name>
<protein>
    <recommendedName>
        <fullName evidence="2">Histidine kinase/HSP90-like ATPase domain-containing protein</fullName>
    </recommendedName>
</protein>
<proteinExistence type="predicted"/>
<dbReference type="RefSeq" id="WP_099558483.1">
    <property type="nucleotide sequence ID" value="NZ_LT960614.1"/>
</dbReference>
<reference evidence="4" key="1">
    <citation type="submission" date="2017-09" db="EMBL/GenBank/DDBJ databases">
        <title>Genome sequence of Nannocystis excedens DSM 71.</title>
        <authorList>
            <person name="Blom J."/>
        </authorList>
    </citation>
    <scope>NUCLEOTIDE SEQUENCE [LARGE SCALE GENOMIC DNA]</scope>
    <source>
        <strain evidence="4">type strain: E19</strain>
    </source>
</reference>